<keyword evidence="3" id="KW-1185">Reference proteome</keyword>
<feature type="compositionally biased region" description="Basic and acidic residues" evidence="1">
    <location>
        <begin position="740"/>
        <end position="767"/>
    </location>
</feature>
<dbReference type="EMBL" id="JAGSYN010000064">
    <property type="protein sequence ID" value="KAG7664803.1"/>
    <property type="molecule type" value="Genomic_DNA"/>
</dbReference>
<feature type="region of interest" description="Disordered" evidence="1">
    <location>
        <begin position="724"/>
        <end position="789"/>
    </location>
</feature>
<gene>
    <name evidence="2" type="ORF">J8A68_001685</name>
</gene>
<dbReference type="PANTHER" id="PTHR47815">
    <property type="entry name" value="UNIVERSAL STRESS PROTEIN A FAMILY PROTEIN C25B2.10"/>
    <property type="match status" value="1"/>
</dbReference>
<reference evidence="2 3" key="1">
    <citation type="journal article" date="2021" name="DNA Res.">
        <title>Genome analysis of Candida subhashii reveals its hybrid nature and dual mitochondrial genome conformations.</title>
        <authorList>
            <person name="Mixao V."/>
            <person name="Hegedusova E."/>
            <person name="Saus E."/>
            <person name="Pryszcz L.P."/>
            <person name="Cillingova A."/>
            <person name="Nosek J."/>
            <person name="Gabaldon T."/>
        </authorList>
    </citation>
    <scope>NUCLEOTIDE SEQUENCE [LARGE SCALE GENOMIC DNA]</scope>
    <source>
        <strain evidence="2 3">CBS 10753</strain>
    </source>
</reference>
<feature type="region of interest" description="Disordered" evidence="1">
    <location>
        <begin position="195"/>
        <end position="235"/>
    </location>
</feature>
<feature type="region of interest" description="Disordered" evidence="1">
    <location>
        <begin position="519"/>
        <end position="544"/>
    </location>
</feature>
<evidence type="ECO:0008006" key="4">
    <source>
        <dbReference type="Google" id="ProtNLM"/>
    </source>
</evidence>
<evidence type="ECO:0000313" key="3">
    <source>
        <dbReference type="Proteomes" id="UP000694255"/>
    </source>
</evidence>
<feature type="compositionally biased region" description="Basic residues" evidence="1">
    <location>
        <begin position="14"/>
        <end position="27"/>
    </location>
</feature>
<accession>A0A8J5UJR7</accession>
<feature type="region of interest" description="Disordered" evidence="1">
    <location>
        <begin position="672"/>
        <end position="712"/>
    </location>
</feature>
<comment type="caution">
    <text evidence="2">The sequence shown here is derived from an EMBL/GenBank/DDBJ whole genome shotgun (WGS) entry which is preliminary data.</text>
</comment>
<feature type="compositionally biased region" description="Low complexity" evidence="1">
    <location>
        <begin position="527"/>
        <end position="544"/>
    </location>
</feature>
<feature type="compositionally biased region" description="Basic and acidic residues" evidence="1">
    <location>
        <begin position="56"/>
        <end position="65"/>
    </location>
</feature>
<feature type="compositionally biased region" description="Basic residues" evidence="1">
    <location>
        <begin position="773"/>
        <end position="783"/>
    </location>
</feature>
<organism evidence="2 3">
    <name type="scientific">[Candida] subhashii</name>
    <dbReference type="NCBI Taxonomy" id="561895"/>
    <lineage>
        <taxon>Eukaryota</taxon>
        <taxon>Fungi</taxon>
        <taxon>Dikarya</taxon>
        <taxon>Ascomycota</taxon>
        <taxon>Saccharomycotina</taxon>
        <taxon>Pichiomycetes</taxon>
        <taxon>Debaryomycetaceae</taxon>
        <taxon>Spathaspora</taxon>
    </lineage>
</organism>
<evidence type="ECO:0000256" key="1">
    <source>
        <dbReference type="SAM" id="MobiDB-lite"/>
    </source>
</evidence>
<dbReference type="OrthoDB" id="843225at2759"/>
<dbReference type="AlphaFoldDB" id="A0A8J5UJR7"/>
<evidence type="ECO:0000313" key="2">
    <source>
        <dbReference type="EMBL" id="KAG7664803.1"/>
    </source>
</evidence>
<feature type="region of interest" description="Disordered" evidence="1">
    <location>
        <begin position="96"/>
        <end position="116"/>
    </location>
</feature>
<dbReference type="Proteomes" id="UP000694255">
    <property type="component" value="Unassembled WGS sequence"/>
</dbReference>
<proteinExistence type="predicted"/>
<sequence length="789" mass="89165">MTDGIFHSIAHTAEHHHPHHPHPHTQHHNQSPPLPAPPPVLITTSTPTPPLADNSTPDRETPSPKTRVEYLRTAPKLTQHHSDTEVVTRKFFNTVIERRSSSPHPGGTDNESDHNEEEHIDDLLDYFKHKQSEQYRTIQFKSTPPKTTKKYTNQVSFNEINLQCDDDDEPEWDDALGWELFMTSGGKRPTSAYGYSSSYARGRDSSLRSPSPGKISPSPLASPTRRSGSGGMLDEGPHSITEMLDSLSINSLNQVMYPTERIVTHRCASVTKRHRLYDKLYKYQLYPLKPILPNRTILVFLSGRKHTWVALDWILQKFIENGDNIIVVSAINSASLFDSKRKSRRGSSYTSPIRNHPTTPIMRFRQRTKPENLINITNDIMSYIMQIINPNIIAKITVEIVAGKTKDVLKEMYHLYEPNLVCTGTKPNSRTGAPLKSWNSSKLTDRLVKNFTLPVIVVPAVNMGKFELDLQKKMNEMADEKELDTPSTTTLMDYQLNEIDEQGELPDEDELGADELSDISRTESEDSINSHTSTHSSDTTSSVESYDSYDEISRLYMNYKQEVSQSLKSIRKSEPLDEEYYLKQAKLISDKSAGLCHEIMEIDPDFRGQGSKLARMITGSNSFGIVPYKTKSLLDPVNVPPQHKMSFKQVQEQLKRNRQKATLGPPEILIQSPASEESPSLPPHPSALKFVEPSRNGTTTSSSQKKDSLSVAAKNKGKSLYKSLSYDVPSRQPELNVSKSHPDDLKLNRDRSTRELVSENEGIDNRKNSKSSSSKKKSKKKSKFWSLFK</sequence>
<dbReference type="RefSeq" id="XP_049265035.1">
    <property type="nucleotide sequence ID" value="XM_049405362.1"/>
</dbReference>
<dbReference type="PANTHER" id="PTHR47815:SF1">
    <property type="entry name" value="UNIVERSAL STRESS PROTEIN A FAMILY PROTEIN C25B2.10"/>
    <property type="match status" value="1"/>
</dbReference>
<feature type="region of interest" description="Disordered" evidence="1">
    <location>
        <begin position="13"/>
        <end position="65"/>
    </location>
</feature>
<name>A0A8J5UJR7_9ASCO</name>
<dbReference type="GeneID" id="73468486"/>
<protein>
    <recommendedName>
        <fullName evidence="4">UspA domain-containing protein</fullName>
    </recommendedName>
</protein>